<dbReference type="GO" id="GO:0005524">
    <property type="term" value="F:ATP binding"/>
    <property type="evidence" value="ECO:0007669"/>
    <property type="project" value="InterPro"/>
</dbReference>
<dbReference type="InterPro" id="IPR053191">
    <property type="entry name" value="DcsG_Biosynth_Enzyme"/>
</dbReference>
<gene>
    <name evidence="2" type="ORF">KSF_087340</name>
</gene>
<dbReference type="Gene3D" id="3.30.470.20">
    <property type="entry name" value="ATP-grasp fold, B domain"/>
    <property type="match status" value="1"/>
</dbReference>
<name>A0A8J3IZ40_9CHLR</name>
<feature type="compositionally biased region" description="Low complexity" evidence="1">
    <location>
        <begin position="288"/>
        <end position="297"/>
    </location>
</feature>
<keyword evidence="3" id="KW-1185">Reference proteome</keyword>
<organism evidence="2 3">
    <name type="scientific">Reticulibacter mediterranei</name>
    <dbReference type="NCBI Taxonomy" id="2778369"/>
    <lineage>
        <taxon>Bacteria</taxon>
        <taxon>Bacillati</taxon>
        <taxon>Chloroflexota</taxon>
        <taxon>Ktedonobacteria</taxon>
        <taxon>Ktedonobacterales</taxon>
        <taxon>Reticulibacteraceae</taxon>
        <taxon>Reticulibacter</taxon>
    </lineage>
</organism>
<sequence>MPQPHLAIATCAQPALYSQEPDDALLQAALHQEGINTDLVPWDDPTYDWSRPDLVLLRSTWDYPTRPAAFLEWVEGVSQVTTLCNPAELVRWNLQKTYLLDLHLRGVPTIPTVWLPAQSPVSLTSLMHAHNWSQVVIKPVIGTSSREAHVVSAQTVETGQRHLSRLLEREAVMVQPFLPAFYAAGERALIFINGVFTHAMRKRFTLMEGLDQAGQQSIPVSEEEQAFAREVLSRLPRVPLYARVDLVRDHRHTLVLNELEIIEPVLYLSHAHEALGRLTEEVSRRTRQAQQRQVTQTEPLHQHVRQGQRMQEAPPLVVDGVGGSSVSLLSRR</sequence>
<dbReference type="PANTHER" id="PTHR39217">
    <property type="match status" value="1"/>
</dbReference>
<dbReference type="Gene3D" id="3.40.50.20">
    <property type="match status" value="1"/>
</dbReference>
<protein>
    <recommendedName>
        <fullName evidence="4">ATP-grasp domain-containing protein</fullName>
    </recommendedName>
</protein>
<dbReference type="EMBL" id="BNJK01000002">
    <property type="protein sequence ID" value="GHO98686.1"/>
    <property type="molecule type" value="Genomic_DNA"/>
</dbReference>
<dbReference type="InterPro" id="IPR013815">
    <property type="entry name" value="ATP_grasp_subdomain_1"/>
</dbReference>
<evidence type="ECO:0000313" key="3">
    <source>
        <dbReference type="Proteomes" id="UP000597444"/>
    </source>
</evidence>
<reference evidence="2" key="1">
    <citation type="submission" date="2020-10" db="EMBL/GenBank/DDBJ databases">
        <title>Taxonomic study of unclassified bacteria belonging to the class Ktedonobacteria.</title>
        <authorList>
            <person name="Yabe S."/>
            <person name="Wang C.M."/>
            <person name="Zheng Y."/>
            <person name="Sakai Y."/>
            <person name="Cavaletti L."/>
            <person name="Monciardini P."/>
            <person name="Donadio S."/>
        </authorList>
    </citation>
    <scope>NUCLEOTIDE SEQUENCE</scope>
    <source>
        <strain evidence="2">ID150040</strain>
    </source>
</reference>
<evidence type="ECO:0000256" key="1">
    <source>
        <dbReference type="SAM" id="MobiDB-lite"/>
    </source>
</evidence>
<dbReference type="PANTHER" id="PTHR39217:SF1">
    <property type="entry name" value="GLUTATHIONE SYNTHETASE"/>
    <property type="match status" value="1"/>
</dbReference>
<dbReference type="RefSeq" id="WP_220209387.1">
    <property type="nucleotide sequence ID" value="NZ_BNJK01000002.1"/>
</dbReference>
<comment type="caution">
    <text evidence="2">The sequence shown here is derived from an EMBL/GenBank/DDBJ whole genome shotgun (WGS) entry which is preliminary data.</text>
</comment>
<dbReference type="Proteomes" id="UP000597444">
    <property type="component" value="Unassembled WGS sequence"/>
</dbReference>
<dbReference type="AlphaFoldDB" id="A0A8J3IZ40"/>
<evidence type="ECO:0000313" key="2">
    <source>
        <dbReference type="EMBL" id="GHO98686.1"/>
    </source>
</evidence>
<feature type="region of interest" description="Disordered" evidence="1">
    <location>
        <begin position="286"/>
        <end position="317"/>
    </location>
</feature>
<dbReference type="SUPFAM" id="SSF56059">
    <property type="entry name" value="Glutathione synthetase ATP-binding domain-like"/>
    <property type="match status" value="1"/>
</dbReference>
<accession>A0A8J3IZ40</accession>
<proteinExistence type="predicted"/>
<dbReference type="Gene3D" id="3.30.1490.20">
    <property type="entry name" value="ATP-grasp fold, A domain"/>
    <property type="match status" value="1"/>
</dbReference>
<evidence type="ECO:0008006" key="4">
    <source>
        <dbReference type="Google" id="ProtNLM"/>
    </source>
</evidence>